<dbReference type="PANTHER" id="PTHR34293:SF1">
    <property type="entry name" value="HTH-TYPE TRANSCRIPTIONAL REGULATOR TRMBL2"/>
    <property type="match status" value="1"/>
</dbReference>
<dbReference type="SUPFAM" id="SSF46785">
    <property type="entry name" value="Winged helix' DNA-binding domain"/>
    <property type="match status" value="1"/>
</dbReference>
<evidence type="ECO:0000259" key="1">
    <source>
        <dbReference type="Pfam" id="PF01978"/>
    </source>
</evidence>
<organism evidence="2 3">
    <name type="scientific">Candidatus Komeilibacteria bacterium RIFCSPLOWO2_01_FULL_45_10</name>
    <dbReference type="NCBI Taxonomy" id="1798550"/>
    <lineage>
        <taxon>Bacteria</taxon>
        <taxon>Candidatus Komeiliibacteriota</taxon>
    </lineage>
</organism>
<dbReference type="Pfam" id="PF01978">
    <property type="entry name" value="TrmB"/>
    <property type="match status" value="1"/>
</dbReference>
<proteinExistence type="predicted"/>
<protein>
    <recommendedName>
        <fullName evidence="1">Transcription regulator TrmB N-terminal domain-containing protein</fullName>
    </recommendedName>
</protein>
<dbReference type="PANTHER" id="PTHR34293">
    <property type="entry name" value="HTH-TYPE TRANSCRIPTIONAL REGULATOR TRMBL2"/>
    <property type="match status" value="1"/>
</dbReference>
<gene>
    <name evidence="2" type="ORF">A2927_01330</name>
</gene>
<comment type="caution">
    <text evidence="2">The sequence shown here is derived from an EMBL/GenBank/DDBJ whole genome shotgun (WGS) entry which is preliminary data.</text>
</comment>
<sequence length="247" mass="27845">MEITPILKQFGLNDKEIQVYLALLEAGPISVRSLAMKAGINRGTTYDILKSLRNLGLASFYHKDTKQFFAAEDPEKLKSALEQKRQTLSAVEANLNKIIPELKSLYQRAGEKPAVKYYEGLSGIKTILSDVLEITLCATEKIYHVFSSSTIRPCLYQAWPAFTNQRIKNKIKVRVIAIGHSGTPAEFSERKSLTVQEGSPTYILIYPGKVAMISLNSEKQPLGLIIEDQAIFRTQQQLFEYIWRSLS</sequence>
<dbReference type="InterPro" id="IPR036390">
    <property type="entry name" value="WH_DNA-bd_sf"/>
</dbReference>
<accession>A0A1G2BJZ5</accession>
<dbReference type="EMBL" id="MHKL01000015">
    <property type="protein sequence ID" value="OGY89504.1"/>
    <property type="molecule type" value="Genomic_DNA"/>
</dbReference>
<dbReference type="Gene3D" id="1.10.10.10">
    <property type="entry name" value="Winged helix-like DNA-binding domain superfamily/Winged helix DNA-binding domain"/>
    <property type="match status" value="1"/>
</dbReference>
<evidence type="ECO:0000313" key="3">
    <source>
        <dbReference type="Proteomes" id="UP000178849"/>
    </source>
</evidence>
<reference evidence="2 3" key="1">
    <citation type="journal article" date="2016" name="Nat. Commun.">
        <title>Thousands of microbial genomes shed light on interconnected biogeochemical processes in an aquifer system.</title>
        <authorList>
            <person name="Anantharaman K."/>
            <person name="Brown C.T."/>
            <person name="Hug L.A."/>
            <person name="Sharon I."/>
            <person name="Castelle C.J."/>
            <person name="Probst A.J."/>
            <person name="Thomas B.C."/>
            <person name="Singh A."/>
            <person name="Wilkins M.J."/>
            <person name="Karaoz U."/>
            <person name="Brodie E.L."/>
            <person name="Williams K.H."/>
            <person name="Hubbard S.S."/>
            <person name="Banfield J.F."/>
        </authorList>
    </citation>
    <scope>NUCLEOTIDE SEQUENCE [LARGE SCALE GENOMIC DNA]</scope>
</reference>
<dbReference type="InterPro" id="IPR002831">
    <property type="entry name" value="Tscrpt_reg_TrmB_N"/>
</dbReference>
<evidence type="ECO:0000313" key="2">
    <source>
        <dbReference type="EMBL" id="OGY89504.1"/>
    </source>
</evidence>
<dbReference type="InterPro" id="IPR036388">
    <property type="entry name" value="WH-like_DNA-bd_sf"/>
</dbReference>
<feature type="domain" description="Transcription regulator TrmB N-terminal" evidence="1">
    <location>
        <begin position="7"/>
        <end position="74"/>
    </location>
</feature>
<name>A0A1G2BJZ5_9BACT</name>
<dbReference type="AlphaFoldDB" id="A0A1G2BJZ5"/>
<dbReference type="Proteomes" id="UP000178849">
    <property type="component" value="Unassembled WGS sequence"/>
</dbReference>
<dbReference type="STRING" id="1798550.A2927_01330"/>
<dbReference type="InterPro" id="IPR051797">
    <property type="entry name" value="TrmB-like"/>
</dbReference>